<evidence type="ECO:0000313" key="2">
    <source>
        <dbReference type="EMBL" id="RNL86105.1"/>
    </source>
</evidence>
<accession>A0A3N0EE31</accession>
<dbReference type="AlphaFoldDB" id="A0A3N0EE31"/>
<feature type="region of interest" description="Disordered" evidence="1">
    <location>
        <begin position="148"/>
        <end position="184"/>
    </location>
</feature>
<keyword evidence="3" id="KW-1185">Reference proteome</keyword>
<comment type="caution">
    <text evidence="2">The sequence shown here is derived from an EMBL/GenBank/DDBJ whole genome shotgun (WGS) entry which is preliminary data.</text>
</comment>
<dbReference type="EMBL" id="RJMB01000004">
    <property type="protein sequence ID" value="RNL86105.1"/>
    <property type="molecule type" value="Genomic_DNA"/>
</dbReference>
<sequence>MLSLISRGESYGIETPGLYERLGETWREFWFIYPEDEPYPDRVRRKVDCHLEHHISRLDPSKYSLVEKNVLRVALNLEVHGVPQEARGRKLKARVDWFGHQKISLGEVASYSELDRLRNEGVCDELARSIVDHPLTYERFARTAGERFGMSLPPRPTGSGEEYGDDELGNAKLESPEGGSENRGFSRPSIGVVATGTPAVLVALALVVFFAMRTVSGDDENPAAANEDTEDPGGAPATGPHTAEGGGDVQDNCDVEGDDNSVECNFDNSPDYAEVAGVDLYFDYASFLFAGSPEELPHPPDYPNGEQRGHCDDWRDWVVRQEGVYILWPQVVVEMRAGETEMLTVSEIEVNIVDHGDAPPEVTRVECQGGAGENFGHQLTYDTRTRDANLVDEATGDMKPMPPASFTLAGDAQNAGIRLVSEPGVLYSGVMNISTNINGEDSPASFGSAESPIRWVGMDGDPPHMDAPSYVWDISEQKWTQGSVFDIAVQ</sequence>
<organism evidence="2 3">
    <name type="scientific">Halostreptopolyspora alba</name>
    <dbReference type="NCBI Taxonomy" id="2487137"/>
    <lineage>
        <taxon>Bacteria</taxon>
        <taxon>Bacillati</taxon>
        <taxon>Actinomycetota</taxon>
        <taxon>Actinomycetes</taxon>
        <taxon>Streptosporangiales</taxon>
        <taxon>Nocardiopsidaceae</taxon>
        <taxon>Halostreptopolyspora</taxon>
    </lineage>
</organism>
<feature type="compositionally biased region" description="Acidic residues" evidence="1">
    <location>
        <begin position="251"/>
        <end position="260"/>
    </location>
</feature>
<dbReference type="Proteomes" id="UP000269198">
    <property type="component" value="Unassembled WGS sequence"/>
</dbReference>
<feature type="region of interest" description="Disordered" evidence="1">
    <location>
        <begin position="220"/>
        <end position="260"/>
    </location>
</feature>
<proteinExistence type="predicted"/>
<name>A0A3N0EE31_9ACTN</name>
<gene>
    <name evidence="2" type="ORF">EFW17_06125</name>
</gene>
<evidence type="ECO:0000256" key="1">
    <source>
        <dbReference type="SAM" id="MobiDB-lite"/>
    </source>
</evidence>
<evidence type="ECO:0000313" key="3">
    <source>
        <dbReference type="Proteomes" id="UP000269198"/>
    </source>
</evidence>
<dbReference type="RefSeq" id="WP_123200299.1">
    <property type="nucleotide sequence ID" value="NZ_RJMB01000004.1"/>
</dbReference>
<reference evidence="2 3" key="1">
    <citation type="submission" date="2018-11" db="EMBL/GenBank/DDBJ databases">
        <title>The genome draft of YIM 96095.</title>
        <authorList>
            <person name="Tang S.-K."/>
            <person name="Chunyu W.-X."/>
            <person name="Feng Y.-Z."/>
        </authorList>
    </citation>
    <scope>NUCLEOTIDE SEQUENCE [LARGE SCALE GENOMIC DNA]</scope>
    <source>
        <strain evidence="2 3">YIM 96095</strain>
    </source>
</reference>
<feature type="compositionally biased region" description="Acidic residues" evidence="1">
    <location>
        <begin position="220"/>
        <end position="231"/>
    </location>
</feature>
<protein>
    <submittedName>
        <fullName evidence="2">Uncharacterized protein</fullName>
    </submittedName>
</protein>